<dbReference type="EMBL" id="DWXE01000021">
    <property type="protein sequence ID" value="HJB91027.1"/>
    <property type="molecule type" value="Genomic_DNA"/>
</dbReference>
<dbReference type="PANTHER" id="PTHR18964">
    <property type="entry name" value="ROK (REPRESSOR, ORF, KINASE) FAMILY"/>
    <property type="match status" value="1"/>
</dbReference>
<comment type="caution">
    <text evidence="2">The sequence shown here is derived from an EMBL/GenBank/DDBJ whole genome shotgun (WGS) entry which is preliminary data.</text>
</comment>
<protein>
    <submittedName>
        <fullName evidence="2">ROK family protein</fullName>
    </submittedName>
</protein>
<sequence length="288" mass="31585">MKHYLTIDIGGTFIKYGLMGEDWRSPEEKTQATQKDPLLFLEQVKSIVRDYGNRIEGIAICMAGFIDPVTGDNTDYSVGENFRTYNLKKELEDLTGKRVVVENDSNCAALGEMLAGAAKGCRDFCLITLGTGIGGAIVIDGRLVRGRHFKAGEVGQIRLWGNPDSEENCESAGATSALVRKVSGMLGREVDGRYIFGHLDEKGIADIYGEWLEKVALTAGNMAMTLDPELLLVGGGVCSQKRLIDDLRERVYGLYPHLEEYTEIRACETGNLAGRIGALSLLLKEVRK</sequence>
<dbReference type="SUPFAM" id="SSF53067">
    <property type="entry name" value="Actin-like ATPase domain"/>
    <property type="match status" value="1"/>
</dbReference>
<dbReference type="InterPro" id="IPR000600">
    <property type="entry name" value="ROK"/>
</dbReference>
<evidence type="ECO:0000313" key="3">
    <source>
        <dbReference type="Proteomes" id="UP000886883"/>
    </source>
</evidence>
<evidence type="ECO:0000256" key="1">
    <source>
        <dbReference type="ARBA" id="ARBA00006479"/>
    </source>
</evidence>
<gene>
    <name evidence="2" type="ORF">H9763_06105</name>
</gene>
<evidence type="ECO:0000313" key="2">
    <source>
        <dbReference type="EMBL" id="HJB91027.1"/>
    </source>
</evidence>
<organism evidence="2 3">
    <name type="scientific">Candidatus Eisenbergiella merdigallinarum</name>
    <dbReference type="NCBI Taxonomy" id="2838552"/>
    <lineage>
        <taxon>Bacteria</taxon>
        <taxon>Bacillati</taxon>
        <taxon>Bacillota</taxon>
        <taxon>Clostridia</taxon>
        <taxon>Lachnospirales</taxon>
        <taxon>Lachnospiraceae</taxon>
        <taxon>Eisenbergiella</taxon>
    </lineage>
</organism>
<reference evidence="2" key="1">
    <citation type="journal article" date="2021" name="PeerJ">
        <title>Extensive microbial diversity within the chicken gut microbiome revealed by metagenomics and culture.</title>
        <authorList>
            <person name="Gilroy R."/>
            <person name="Ravi A."/>
            <person name="Getino M."/>
            <person name="Pursley I."/>
            <person name="Horton D.L."/>
            <person name="Alikhan N.F."/>
            <person name="Baker D."/>
            <person name="Gharbi K."/>
            <person name="Hall N."/>
            <person name="Watson M."/>
            <person name="Adriaenssens E.M."/>
            <person name="Foster-Nyarko E."/>
            <person name="Jarju S."/>
            <person name="Secka A."/>
            <person name="Antonio M."/>
            <person name="Oren A."/>
            <person name="Chaudhuri R.R."/>
            <person name="La Ragione R."/>
            <person name="Hildebrand F."/>
            <person name="Pallen M.J."/>
        </authorList>
    </citation>
    <scope>NUCLEOTIDE SEQUENCE</scope>
    <source>
        <strain evidence="2">USAMLcec3-2134</strain>
    </source>
</reference>
<dbReference type="InterPro" id="IPR043129">
    <property type="entry name" value="ATPase_NBD"/>
</dbReference>
<comment type="similarity">
    <text evidence="1">Belongs to the ROK (NagC/XylR) family.</text>
</comment>
<dbReference type="Gene3D" id="3.30.420.40">
    <property type="match status" value="2"/>
</dbReference>
<reference evidence="2" key="2">
    <citation type="submission" date="2021-04" db="EMBL/GenBank/DDBJ databases">
        <authorList>
            <person name="Gilroy R."/>
        </authorList>
    </citation>
    <scope>NUCLEOTIDE SEQUENCE</scope>
    <source>
        <strain evidence="2">USAMLcec3-2134</strain>
    </source>
</reference>
<dbReference type="Pfam" id="PF00480">
    <property type="entry name" value="ROK"/>
    <property type="match status" value="1"/>
</dbReference>
<name>A0A9D2SDW5_9FIRM</name>
<dbReference type="Proteomes" id="UP000886883">
    <property type="component" value="Unassembled WGS sequence"/>
</dbReference>
<accession>A0A9D2SDW5</accession>
<dbReference type="AlphaFoldDB" id="A0A9D2SDW5"/>
<dbReference type="PANTHER" id="PTHR18964:SF165">
    <property type="entry name" value="BETA-GLUCOSIDE KINASE"/>
    <property type="match status" value="1"/>
</dbReference>
<proteinExistence type="inferred from homology"/>